<dbReference type="Proteomes" id="UP000070092">
    <property type="component" value="Unassembled WGS sequence"/>
</dbReference>
<protein>
    <submittedName>
        <fullName evidence="1">Uncharacterized protein</fullName>
    </submittedName>
</protein>
<reference evidence="1 2" key="1">
    <citation type="submission" date="2016-01" db="EMBL/GenBank/DDBJ databases">
        <authorList>
            <person name="Oliw E.H."/>
        </authorList>
    </citation>
    <scope>NUCLEOTIDE SEQUENCE [LARGE SCALE GENOMIC DNA]</scope>
    <source>
        <strain evidence="1 2">MJR8628B</strain>
    </source>
</reference>
<sequence>MESCIQYLTFKREALIPYGWNDTAEHPVYGDDVNSLFDVIELFISTERRKNRD</sequence>
<accession>A0A133KQ87</accession>
<gene>
    <name evidence="1" type="ORF">HMPREF3196_00861</name>
</gene>
<evidence type="ECO:0000313" key="1">
    <source>
        <dbReference type="EMBL" id="KWZ81733.1"/>
    </source>
</evidence>
<proteinExistence type="predicted"/>
<comment type="caution">
    <text evidence="1">The sequence shown here is derived from an EMBL/GenBank/DDBJ whole genome shotgun (WGS) entry which is preliminary data.</text>
</comment>
<dbReference type="PATRIC" id="fig|1681.53.peg.847"/>
<evidence type="ECO:0000313" key="2">
    <source>
        <dbReference type="Proteomes" id="UP000070092"/>
    </source>
</evidence>
<organism evidence="1 2">
    <name type="scientific">Bifidobacterium bifidum</name>
    <dbReference type="NCBI Taxonomy" id="1681"/>
    <lineage>
        <taxon>Bacteria</taxon>
        <taxon>Bacillati</taxon>
        <taxon>Actinomycetota</taxon>
        <taxon>Actinomycetes</taxon>
        <taxon>Bifidobacteriales</taxon>
        <taxon>Bifidobacteriaceae</taxon>
        <taxon>Bifidobacterium</taxon>
    </lineage>
</organism>
<dbReference type="EMBL" id="LRPO01000024">
    <property type="protein sequence ID" value="KWZ81733.1"/>
    <property type="molecule type" value="Genomic_DNA"/>
</dbReference>
<name>A0A133KQ87_BIFBI</name>
<dbReference type="AlphaFoldDB" id="A0A133KQ87"/>